<feature type="binding site" evidence="7">
    <location>
        <position position="472"/>
    </location>
    <ligand>
        <name>meso-2,6-diaminopimelate</name>
        <dbReference type="ChEBI" id="CHEBI:57791"/>
    </ligand>
</feature>
<dbReference type="RefSeq" id="WP_073602599.1">
    <property type="nucleotide sequence ID" value="NZ_FQXZ01000007.1"/>
</dbReference>
<dbReference type="NCBIfam" id="NF001126">
    <property type="entry name" value="PRK00139.1-4"/>
    <property type="match status" value="1"/>
</dbReference>
<dbReference type="STRING" id="1216006.VA7868_00842"/>
<keyword evidence="5 7" id="KW-0131">Cell cycle</keyword>
<evidence type="ECO:0000259" key="9">
    <source>
        <dbReference type="Pfam" id="PF01225"/>
    </source>
</evidence>
<evidence type="ECO:0000256" key="6">
    <source>
        <dbReference type="ARBA" id="ARBA00023316"/>
    </source>
</evidence>
<dbReference type="EC" id="6.3.2.13" evidence="7"/>
<dbReference type="GO" id="GO:0005737">
    <property type="term" value="C:cytoplasm"/>
    <property type="evidence" value="ECO:0007669"/>
    <property type="project" value="UniProtKB-SubCell"/>
</dbReference>
<dbReference type="NCBIfam" id="TIGR01085">
    <property type="entry name" value="murE"/>
    <property type="match status" value="1"/>
</dbReference>
<dbReference type="GO" id="GO:0000287">
    <property type="term" value="F:magnesium ion binding"/>
    <property type="evidence" value="ECO:0007669"/>
    <property type="project" value="UniProtKB-UniRule"/>
</dbReference>
<keyword evidence="7" id="KW-0547">Nucleotide-binding</keyword>
<evidence type="ECO:0000256" key="1">
    <source>
        <dbReference type="ARBA" id="ARBA00005898"/>
    </source>
</evidence>
<comment type="similarity">
    <text evidence="1 7">Belongs to the MurCDEF family. MurE subfamily.</text>
</comment>
<evidence type="ECO:0000256" key="2">
    <source>
        <dbReference type="ARBA" id="ARBA00022618"/>
    </source>
</evidence>
<evidence type="ECO:0000256" key="4">
    <source>
        <dbReference type="ARBA" id="ARBA00022984"/>
    </source>
</evidence>
<evidence type="ECO:0000256" key="7">
    <source>
        <dbReference type="HAMAP-Rule" id="MF_00208"/>
    </source>
</evidence>
<feature type="binding site" evidence="7">
    <location>
        <position position="163"/>
    </location>
    <ligand>
        <name>UDP-N-acetyl-alpha-D-muramoyl-L-alanyl-D-glutamate</name>
        <dbReference type="ChEBI" id="CHEBI:83900"/>
    </ligand>
</feature>
<feature type="binding site" evidence="7">
    <location>
        <begin position="50"/>
        <end position="52"/>
    </location>
    <ligand>
        <name>UDP-N-acetyl-alpha-D-muramoyl-L-alanyl-D-glutamate</name>
        <dbReference type="ChEBI" id="CHEBI:83900"/>
    </ligand>
</feature>
<evidence type="ECO:0000256" key="5">
    <source>
        <dbReference type="ARBA" id="ARBA00023306"/>
    </source>
</evidence>
<dbReference type="GO" id="GO:0071555">
    <property type="term" value="P:cell wall organization"/>
    <property type="evidence" value="ECO:0007669"/>
    <property type="project" value="UniProtKB-KW"/>
</dbReference>
<evidence type="ECO:0000313" key="13">
    <source>
        <dbReference type="Proteomes" id="UP000184608"/>
    </source>
</evidence>
<feature type="binding site" evidence="7">
    <location>
        <position position="199"/>
    </location>
    <ligand>
        <name>UDP-N-acetyl-alpha-D-muramoyl-L-alanyl-D-glutamate</name>
        <dbReference type="ChEBI" id="CHEBI:83900"/>
    </ligand>
</feature>
<dbReference type="GO" id="GO:0005524">
    <property type="term" value="F:ATP binding"/>
    <property type="evidence" value="ECO:0007669"/>
    <property type="project" value="UniProtKB-UniRule"/>
</dbReference>
<evidence type="ECO:0000256" key="8">
    <source>
        <dbReference type="RuleBase" id="RU004135"/>
    </source>
</evidence>
<dbReference type="UniPathway" id="UPA00219"/>
<proteinExistence type="inferred from homology"/>
<dbReference type="Gene3D" id="3.40.1390.10">
    <property type="entry name" value="MurE/MurF, N-terminal domain"/>
    <property type="match status" value="1"/>
</dbReference>
<keyword evidence="2 7" id="KW-0132">Cell division</keyword>
<feature type="binding site" evidence="7">
    <location>
        <position position="191"/>
    </location>
    <ligand>
        <name>UDP-N-acetyl-alpha-D-muramoyl-L-alanyl-D-glutamate</name>
        <dbReference type="ChEBI" id="CHEBI:83900"/>
    </ligand>
</feature>
<comment type="pathway">
    <text evidence="7 8">Cell wall biogenesis; peptidoglycan biosynthesis.</text>
</comment>
<feature type="binding site" evidence="7">
    <location>
        <begin position="122"/>
        <end position="128"/>
    </location>
    <ligand>
        <name>ATP</name>
        <dbReference type="ChEBI" id="CHEBI:30616"/>
    </ligand>
</feature>
<keyword evidence="13" id="KW-1185">Reference proteome</keyword>
<dbReference type="SUPFAM" id="SSF53244">
    <property type="entry name" value="MurD-like peptide ligases, peptide-binding domain"/>
    <property type="match status" value="1"/>
</dbReference>
<comment type="function">
    <text evidence="7">Catalyzes the addition of meso-diaminopimelic acid to the nucleotide precursor UDP-N-acetylmuramoyl-L-alanyl-D-glutamate (UMAG) in the biosynthesis of bacterial cell-wall peptidoglycan.</text>
</comment>
<keyword evidence="3 7" id="KW-0133">Cell shape</keyword>
<feature type="binding site" evidence="7">
    <location>
        <begin position="164"/>
        <end position="165"/>
    </location>
    <ligand>
        <name>UDP-N-acetyl-alpha-D-muramoyl-L-alanyl-D-glutamate</name>
        <dbReference type="ChEBI" id="CHEBI:83900"/>
    </ligand>
</feature>
<dbReference type="InterPro" id="IPR036565">
    <property type="entry name" value="Mur-like_cat_sf"/>
</dbReference>
<dbReference type="SUPFAM" id="SSF63418">
    <property type="entry name" value="MurE/MurF N-terminal domain"/>
    <property type="match status" value="1"/>
</dbReference>
<feature type="binding site" evidence="7">
    <location>
        <position position="35"/>
    </location>
    <ligand>
        <name>UDP-N-acetyl-alpha-D-muramoyl-L-alanyl-D-glutamate</name>
        <dbReference type="ChEBI" id="CHEBI:83900"/>
    </ligand>
</feature>
<dbReference type="Gene3D" id="3.90.190.20">
    <property type="entry name" value="Mur ligase, C-terminal domain"/>
    <property type="match status" value="1"/>
</dbReference>
<protein>
    <recommendedName>
        <fullName evidence="7">UDP-N-acetylmuramoyl-L-alanyl-D-glutamate--2,6-diaminopimelate ligase</fullName>
        <ecNumber evidence="7">6.3.2.13</ecNumber>
    </recommendedName>
    <alternativeName>
        <fullName evidence="7">Meso-A2pm-adding enzyme</fullName>
    </alternativeName>
    <alternativeName>
        <fullName evidence="7">Meso-diaminopimelate-adding enzyme</fullName>
    </alternativeName>
    <alternativeName>
        <fullName evidence="7">UDP-MurNAc-L-Ala-D-Glu:meso-diaminopimelate ligase</fullName>
    </alternativeName>
    <alternativeName>
        <fullName evidence="7">UDP-MurNAc-tripeptide synthetase</fullName>
    </alternativeName>
    <alternativeName>
        <fullName evidence="7">UDP-N-acetylmuramyl-tripeptide synthetase</fullName>
    </alternativeName>
</protein>
<keyword evidence="6 7" id="KW-0961">Cell wall biogenesis/degradation</keyword>
<dbReference type="InterPro" id="IPR005761">
    <property type="entry name" value="UDP-N-AcMur-Glu-dNH2Pim_ligase"/>
</dbReference>
<dbReference type="Pfam" id="PF08245">
    <property type="entry name" value="Mur_ligase_M"/>
    <property type="match status" value="1"/>
</dbReference>
<dbReference type="OrthoDB" id="9800958at2"/>
<dbReference type="InterPro" id="IPR000713">
    <property type="entry name" value="Mur_ligase_N"/>
</dbReference>
<dbReference type="GO" id="GO:0009252">
    <property type="term" value="P:peptidoglycan biosynthetic process"/>
    <property type="evidence" value="ECO:0007669"/>
    <property type="project" value="UniProtKB-UniRule"/>
</dbReference>
<evidence type="ECO:0000256" key="3">
    <source>
        <dbReference type="ARBA" id="ARBA00022960"/>
    </source>
</evidence>
<dbReference type="Pfam" id="PF01225">
    <property type="entry name" value="Mur_ligase"/>
    <property type="match status" value="1"/>
</dbReference>
<dbReference type="Gene3D" id="3.40.1190.10">
    <property type="entry name" value="Mur-like, catalytic domain"/>
    <property type="match status" value="1"/>
</dbReference>
<comment type="catalytic activity">
    <reaction evidence="7">
        <text>UDP-N-acetyl-alpha-D-muramoyl-L-alanyl-D-glutamate + meso-2,6-diaminopimelate + ATP = UDP-N-acetyl-alpha-D-muramoyl-L-alanyl-gamma-D-glutamyl-meso-2,6-diaminopimelate + ADP + phosphate + H(+)</text>
        <dbReference type="Rhea" id="RHEA:23676"/>
        <dbReference type="ChEBI" id="CHEBI:15378"/>
        <dbReference type="ChEBI" id="CHEBI:30616"/>
        <dbReference type="ChEBI" id="CHEBI:43474"/>
        <dbReference type="ChEBI" id="CHEBI:57791"/>
        <dbReference type="ChEBI" id="CHEBI:83900"/>
        <dbReference type="ChEBI" id="CHEBI:83905"/>
        <dbReference type="ChEBI" id="CHEBI:456216"/>
        <dbReference type="EC" id="6.3.2.13"/>
    </reaction>
</comment>
<dbReference type="InterPro" id="IPR035911">
    <property type="entry name" value="MurE/MurF_N"/>
</dbReference>
<evidence type="ECO:0000313" key="12">
    <source>
        <dbReference type="EMBL" id="SHH90312.1"/>
    </source>
</evidence>
<dbReference type="InterPro" id="IPR013221">
    <property type="entry name" value="Mur_ligase_cen"/>
</dbReference>
<evidence type="ECO:0000259" key="10">
    <source>
        <dbReference type="Pfam" id="PF02875"/>
    </source>
</evidence>
<dbReference type="GO" id="GO:0008765">
    <property type="term" value="F:UDP-N-acetylmuramoylalanyl-D-glutamate-2,6-diaminopimelate ligase activity"/>
    <property type="evidence" value="ECO:0007669"/>
    <property type="project" value="UniProtKB-UniRule"/>
</dbReference>
<dbReference type="SUPFAM" id="SSF53623">
    <property type="entry name" value="MurD-like peptide ligases, catalytic domain"/>
    <property type="match status" value="1"/>
</dbReference>
<keyword evidence="7" id="KW-0460">Magnesium</keyword>
<feature type="modified residue" description="N6-carboxylysine" evidence="7">
    <location>
        <position position="231"/>
    </location>
</feature>
<feature type="short sequence motif" description="Meso-diaminopimelate recognition motif" evidence="7">
    <location>
        <begin position="417"/>
        <end position="420"/>
    </location>
</feature>
<feature type="domain" description="Mur ligase central" evidence="11">
    <location>
        <begin position="120"/>
        <end position="321"/>
    </location>
</feature>
<evidence type="ECO:0000259" key="11">
    <source>
        <dbReference type="Pfam" id="PF08245"/>
    </source>
</evidence>
<comment type="cofactor">
    <cofactor evidence="7">
        <name>Mg(2+)</name>
        <dbReference type="ChEBI" id="CHEBI:18420"/>
    </cofactor>
</comment>
<dbReference type="InterPro" id="IPR036615">
    <property type="entry name" value="Mur_ligase_C_dom_sf"/>
</dbReference>
<sequence>MANDRIVLSKLISPWIELEQTNCPDFCINHLELDSRQIGPGDTFVAIIGHQVDGRNFIASAASKGANLVLAQSDAQHPHGETDLVEETWVLYLDDLGNHLSELAGRLYSHPSHQHYLVAVTGTNGKTTISQLIAQWLTLSDKKAAVMGTAGNGFPGQLKPATNTTGSAVAIQKNLSELLAQDTGYTAMEVSSHGLVQGRVKALSFDVGIFSNLSRDHLDYHGDMDAYGNAKKLLFTTHQCRYAVINADDPLGKRWLSEMKNAVAVSLVARPDATSALWATEIQCTENGMRISFDGSWGAGTLSVPLIGAFNACNVLLAMAALLVLGIDKMQLMDTAPQLLPVIGRMELFHVPGKAKLVVDYAHTPDALEKALVALRGHCHGQLWAIFGCGGNRDKGKRPMMARTAASLADKIVLTDDNPRNESPEAIIEEMKAGLSHTTNVSVEHSRYEAIKFALEHSQAQDIILIAGKGHEDYQVTSEGAVHYSDRESAQHLLGLTL</sequence>
<keyword evidence="7" id="KW-0963">Cytoplasm</keyword>
<feature type="binding site" evidence="7">
    <location>
        <position position="468"/>
    </location>
    <ligand>
        <name>meso-2,6-diaminopimelate</name>
        <dbReference type="ChEBI" id="CHEBI:57791"/>
    </ligand>
</feature>
<dbReference type="AlphaFoldDB" id="A0A1M5WSE6"/>
<feature type="binding site" evidence="7">
    <location>
        <position position="197"/>
    </location>
    <ligand>
        <name>UDP-N-acetyl-alpha-D-muramoyl-L-alanyl-D-glutamate</name>
        <dbReference type="ChEBI" id="CHEBI:83900"/>
    </ligand>
</feature>
<feature type="binding site" evidence="7">
    <location>
        <position position="33"/>
    </location>
    <ligand>
        <name>UDP-N-acetyl-alpha-D-muramoyl-L-alanyl-D-glutamate</name>
        <dbReference type="ChEBI" id="CHEBI:83900"/>
    </ligand>
</feature>
<keyword evidence="4 7" id="KW-0573">Peptidoglycan synthesis</keyword>
<dbReference type="Pfam" id="PF02875">
    <property type="entry name" value="Mur_ligase_C"/>
    <property type="match status" value="1"/>
</dbReference>
<dbReference type="HAMAP" id="MF_00208">
    <property type="entry name" value="MurE"/>
    <property type="match status" value="1"/>
</dbReference>
<dbReference type="GO" id="GO:0051301">
    <property type="term" value="P:cell division"/>
    <property type="evidence" value="ECO:0007669"/>
    <property type="project" value="UniProtKB-KW"/>
</dbReference>
<dbReference type="GO" id="GO:0008360">
    <property type="term" value="P:regulation of cell shape"/>
    <property type="evidence" value="ECO:0007669"/>
    <property type="project" value="UniProtKB-KW"/>
</dbReference>
<reference evidence="12 13" key="1">
    <citation type="submission" date="2016-11" db="EMBL/GenBank/DDBJ databases">
        <authorList>
            <person name="Jaros S."/>
            <person name="Januszkiewicz K."/>
            <person name="Wedrychowicz H."/>
        </authorList>
    </citation>
    <scope>NUCLEOTIDE SEQUENCE [LARGE SCALE GENOMIC DNA]</scope>
    <source>
        <strain evidence="12 13">CECT 7868</strain>
    </source>
</reference>
<dbReference type="Proteomes" id="UP000184608">
    <property type="component" value="Unassembled WGS sequence"/>
</dbReference>
<keyword evidence="7" id="KW-0067">ATP-binding</keyword>
<name>A0A1M5WSE6_9VIBR</name>
<accession>A0A1M5WSE6</accession>
<organism evidence="12 13">
    <name type="scientific">Vibrio aerogenes CECT 7868</name>
    <dbReference type="NCBI Taxonomy" id="1216006"/>
    <lineage>
        <taxon>Bacteria</taxon>
        <taxon>Pseudomonadati</taxon>
        <taxon>Pseudomonadota</taxon>
        <taxon>Gammaproteobacteria</taxon>
        <taxon>Vibrionales</taxon>
        <taxon>Vibrionaceae</taxon>
        <taxon>Vibrio</taxon>
    </lineage>
</organism>
<dbReference type="NCBIfam" id="NF001123">
    <property type="entry name" value="PRK00139.1-1"/>
    <property type="match status" value="1"/>
</dbReference>
<dbReference type="InterPro" id="IPR004101">
    <property type="entry name" value="Mur_ligase_C"/>
</dbReference>
<keyword evidence="7 12" id="KW-0436">Ligase</keyword>
<feature type="domain" description="Mur ligase C-terminal" evidence="10">
    <location>
        <begin position="344"/>
        <end position="470"/>
    </location>
</feature>
<feature type="domain" description="Mur ligase N-terminal catalytic" evidence="9">
    <location>
        <begin position="28"/>
        <end position="76"/>
    </location>
</feature>
<feature type="binding site" evidence="7">
    <location>
        <position position="393"/>
    </location>
    <ligand>
        <name>meso-2,6-diaminopimelate</name>
        <dbReference type="ChEBI" id="CHEBI:57791"/>
    </ligand>
</feature>
<comment type="PTM">
    <text evidence="7">Carboxylation is probably crucial for Mg(2+) binding and, consequently, for the gamma-phosphate positioning of ATP.</text>
</comment>
<gene>
    <name evidence="7 12" type="primary">murE</name>
    <name evidence="12" type="ORF">VA7868_00842</name>
</gene>
<dbReference type="PANTHER" id="PTHR23135:SF4">
    <property type="entry name" value="UDP-N-ACETYLMURAMOYL-L-ALANYL-D-GLUTAMATE--2,6-DIAMINOPIMELATE LIGASE MURE HOMOLOG, CHLOROPLASTIC"/>
    <property type="match status" value="1"/>
</dbReference>
<comment type="caution">
    <text evidence="7">Lacks conserved residue(s) required for the propagation of feature annotation.</text>
</comment>
<dbReference type="EMBL" id="FQXZ01000007">
    <property type="protein sequence ID" value="SHH90312.1"/>
    <property type="molecule type" value="Genomic_DNA"/>
</dbReference>
<dbReference type="PANTHER" id="PTHR23135">
    <property type="entry name" value="MUR LIGASE FAMILY MEMBER"/>
    <property type="match status" value="1"/>
</dbReference>
<comment type="subcellular location">
    <subcellularLocation>
        <location evidence="7 8">Cytoplasm</location>
    </subcellularLocation>
</comment>
<feature type="binding site" evidence="7">
    <location>
        <begin position="417"/>
        <end position="420"/>
    </location>
    <ligand>
        <name>meso-2,6-diaminopimelate</name>
        <dbReference type="ChEBI" id="CHEBI:57791"/>
    </ligand>
</feature>